<dbReference type="RefSeq" id="WP_082620592.1">
    <property type="nucleotide sequence ID" value="NZ_AYZR01000008.1"/>
</dbReference>
<feature type="transmembrane region" description="Helical" evidence="5">
    <location>
        <begin position="105"/>
        <end position="123"/>
    </location>
</feature>
<reference evidence="6 7" key="1">
    <citation type="journal article" date="2015" name="Genome Announc.">
        <title>Expanding the biotechnology potential of lactobacilli through comparative genomics of 213 strains and associated genera.</title>
        <authorList>
            <person name="Sun Z."/>
            <person name="Harris H.M."/>
            <person name="McCann A."/>
            <person name="Guo C."/>
            <person name="Argimon S."/>
            <person name="Zhang W."/>
            <person name="Yang X."/>
            <person name="Jeffery I.B."/>
            <person name="Cooney J.C."/>
            <person name="Kagawa T.F."/>
            <person name="Liu W."/>
            <person name="Song Y."/>
            <person name="Salvetti E."/>
            <person name="Wrobel A."/>
            <person name="Rasinkangas P."/>
            <person name="Parkhill J."/>
            <person name="Rea M.C."/>
            <person name="O'Sullivan O."/>
            <person name="Ritari J."/>
            <person name="Douillard F.P."/>
            <person name="Paul Ross R."/>
            <person name="Yang R."/>
            <person name="Briner A.E."/>
            <person name="Felis G.E."/>
            <person name="de Vos W.M."/>
            <person name="Barrangou R."/>
            <person name="Klaenhammer T.R."/>
            <person name="Caufield P.W."/>
            <person name="Cui Y."/>
            <person name="Zhang H."/>
            <person name="O'Toole P.W."/>
        </authorList>
    </citation>
    <scope>NUCLEOTIDE SEQUENCE [LARGE SCALE GENOMIC DNA]</scope>
    <source>
        <strain evidence="6 7">DSM 24302</strain>
    </source>
</reference>
<evidence type="ECO:0000313" key="7">
    <source>
        <dbReference type="Proteomes" id="UP000051256"/>
    </source>
</evidence>
<keyword evidence="1" id="KW-1003">Cell membrane</keyword>
<dbReference type="InterPro" id="IPR010899">
    <property type="entry name" value="UPF0344"/>
</dbReference>
<dbReference type="EMBL" id="AYZR01000008">
    <property type="protein sequence ID" value="KRM93972.1"/>
    <property type="molecule type" value="Genomic_DNA"/>
</dbReference>
<evidence type="ECO:0008006" key="8">
    <source>
        <dbReference type="Google" id="ProtNLM"/>
    </source>
</evidence>
<evidence type="ECO:0000256" key="5">
    <source>
        <dbReference type="SAM" id="Phobius"/>
    </source>
</evidence>
<evidence type="ECO:0000256" key="1">
    <source>
        <dbReference type="ARBA" id="ARBA00022475"/>
    </source>
</evidence>
<accession>A0A0R2CW84</accession>
<sequence length="126" mass="14726">MGKLDTKNEGVKQMWILINFLAWACFILLLQSGLSQSIEKQIIKKLIRIRLFYLVVIISQVVIGIRSYSRHPFLTVFEIILTLVIILGTEMIFSRRRTTTVKSYSIWILFLLITLALFIQTVINFF</sequence>
<protein>
    <recommendedName>
        <fullName evidence="8">DUF1516 domain-containing protein</fullName>
    </recommendedName>
</protein>
<keyword evidence="3 5" id="KW-1133">Transmembrane helix</keyword>
<evidence type="ECO:0000256" key="2">
    <source>
        <dbReference type="ARBA" id="ARBA00022692"/>
    </source>
</evidence>
<gene>
    <name evidence="6" type="ORF">FC56_GL000693</name>
</gene>
<feature type="transmembrane region" description="Helical" evidence="5">
    <location>
        <begin position="74"/>
        <end position="93"/>
    </location>
</feature>
<comment type="caution">
    <text evidence="6">The sequence shown here is derived from an EMBL/GenBank/DDBJ whole genome shotgun (WGS) entry which is preliminary data.</text>
</comment>
<feature type="transmembrane region" description="Helical" evidence="5">
    <location>
        <begin position="12"/>
        <end position="30"/>
    </location>
</feature>
<evidence type="ECO:0000256" key="4">
    <source>
        <dbReference type="ARBA" id="ARBA00023136"/>
    </source>
</evidence>
<dbReference type="AlphaFoldDB" id="A0A0R2CW84"/>
<evidence type="ECO:0000256" key="3">
    <source>
        <dbReference type="ARBA" id="ARBA00022989"/>
    </source>
</evidence>
<name>A0A0R2CW84_9LACO</name>
<organism evidence="6 7">
    <name type="scientific">Lentilactobacillus senioris DSM 24302 = JCM 17472</name>
    <dbReference type="NCBI Taxonomy" id="1423802"/>
    <lineage>
        <taxon>Bacteria</taxon>
        <taxon>Bacillati</taxon>
        <taxon>Bacillota</taxon>
        <taxon>Bacilli</taxon>
        <taxon>Lactobacillales</taxon>
        <taxon>Lactobacillaceae</taxon>
        <taxon>Lentilactobacillus</taxon>
    </lineage>
</organism>
<keyword evidence="4 5" id="KW-0472">Membrane</keyword>
<dbReference type="Proteomes" id="UP000051256">
    <property type="component" value="Unassembled WGS sequence"/>
</dbReference>
<evidence type="ECO:0000313" key="6">
    <source>
        <dbReference type="EMBL" id="KRM93972.1"/>
    </source>
</evidence>
<dbReference type="PATRIC" id="fig|1423802.4.peg.704"/>
<proteinExistence type="predicted"/>
<feature type="transmembrane region" description="Helical" evidence="5">
    <location>
        <begin position="51"/>
        <end position="68"/>
    </location>
</feature>
<dbReference type="Pfam" id="PF07457">
    <property type="entry name" value="DUF1516"/>
    <property type="match status" value="1"/>
</dbReference>
<keyword evidence="7" id="KW-1185">Reference proteome</keyword>
<keyword evidence="2 5" id="KW-0812">Transmembrane</keyword>